<protein>
    <submittedName>
        <fullName evidence="1">Uncharacterized protein</fullName>
    </submittedName>
</protein>
<sequence>MQEGDVKSEAQIGPRRAGLCIHNQLPDVLSGILAEPTLDLKKSPLFHIFKKVN</sequence>
<dbReference type="EMBL" id="FWDO01000004">
    <property type="protein sequence ID" value="SLM18125.1"/>
    <property type="molecule type" value="Genomic_DNA"/>
</dbReference>
<gene>
    <name evidence="1" type="ORF">SPIRO4BDMA_40697</name>
</gene>
<organism evidence="1">
    <name type="scientific">uncultured spirochete</name>
    <dbReference type="NCBI Taxonomy" id="156406"/>
    <lineage>
        <taxon>Bacteria</taxon>
        <taxon>Pseudomonadati</taxon>
        <taxon>Spirochaetota</taxon>
        <taxon>Spirochaetia</taxon>
        <taxon>Spirochaetales</taxon>
        <taxon>environmental samples</taxon>
    </lineage>
</organism>
<proteinExistence type="predicted"/>
<reference evidence="1" key="1">
    <citation type="submission" date="2017-02" db="EMBL/GenBank/DDBJ databases">
        <authorList>
            <person name="Regsiter A."/>
            <person name="William W."/>
        </authorList>
    </citation>
    <scope>NUCLEOTIDE SEQUENCE</scope>
    <source>
        <strain evidence="1">BdmA 4</strain>
    </source>
</reference>
<accession>A0A3P3XPC5</accession>
<name>A0A3P3XPC5_9SPIR</name>
<evidence type="ECO:0000313" key="1">
    <source>
        <dbReference type="EMBL" id="SLM18125.1"/>
    </source>
</evidence>
<dbReference type="AlphaFoldDB" id="A0A3P3XPC5"/>